<evidence type="ECO:0000313" key="4">
    <source>
        <dbReference type="Proteomes" id="UP000593836"/>
    </source>
</evidence>
<evidence type="ECO:0000256" key="1">
    <source>
        <dbReference type="SAM" id="SignalP"/>
    </source>
</evidence>
<evidence type="ECO:0000313" key="3">
    <source>
        <dbReference type="EMBL" id="QOY55621.1"/>
    </source>
</evidence>
<accession>A0A7S7M1Z0</accession>
<feature type="signal peptide" evidence="1">
    <location>
        <begin position="1"/>
        <end position="18"/>
    </location>
</feature>
<dbReference type="InterPro" id="IPR036761">
    <property type="entry name" value="TTHA0802/YceI-like_sf"/>
</dbReference>
<keyword evidence="1" id="KW-0732">Signal</keyword>
<dbReference type="KEGG" id="smas:HUE87_05180"/>
<dbReference type="RefSeq" id="WP_194367660.1">
    <property type="nucleotide sequence ID" value="NZ_CP054493.1"/>
</dbReference>
<feature type="domain" description="Lipid/polyisoprenoid-binding YceI-like" evidence="2">
    <location>
        <begin position="49"/>
        <end position="194"/>
    </location>
</feature>
<name>A0A7S7M1Z0_9BACT</name>
<dbReference type="Gene3D" id="2.40.128.110">
    <property type="entry name" value="Lipid/polyisoprenoid-binding, YceI-like"/>
    <property type="match status" value="1"/>
</dbReference>
<dbReference type="EMBL" id="CP054493">
    <property type="protein sequence ID" value="QOY55621.1"/>
    <property type="molecule type" value="Genomic_DNA"/>
</dbReference>
<gene>
    <name evidence="3" type="ORF">HUE87_05180</name>
</gene>
<sequence length="204" mass="21769">MLKVIISIVFAISLLNSAELSSTNGCELSQVGEFGVNFKAFKTPSKIGVGGGFDSVNYKAASLSGESLQDIFVGSSVNIETKSVNSKNPGRDAKLVESFFYVMVGKNISAKIIAIKDDKKAEAGQRTGSLLVEINMNNIVKEVPMRFTYNAGVFVAEGVIDVFDFNASKALSSINKACFGLHQGKTWNDVNIGFTTSIKSAGCE</sequence>
<dbReference type="Pfam" id="PF04264">
    <property type="entry name" value="YceI"/>
    <property type="match status" value="1"/>
</dbReference>
<proteinExistence type="predicted"/>
<dbReference type="AlphaFoldDB" id="A0A7S7M1Z0"/>
<keyword evidence="4" id="KW-1185">Reference proteome</keyword>
<evidence type="ECO:0000259" key="2">
    <source>
        <dbReference type="Pfam" id="PF04264"/>
    </source>
</evidence>
<dbReference type="Proteomes" id="UP000593836">
    <property type="component" value="Chromosome"/>
</dbReference>
<feature type="chain" id="PRO_5032669367" evidence="1">
    <location>
        <begin position="19"/>
        <end position="204"/>
    </location>
</feature>
<organism evidence="3 4">
    <name type="scientific">Candidatus Sulfurimonas marisnigri</name>
    <dbReference type="NCBI Taxonomy" id="2740405"/>
    <lineage>
        <taxon>Bacteria</taxon>
        <taxon>Pseudomonadati</taxon>
        <taxon>Campylobacterota</taxon>
        <taxon>Epsilonproteobacteria</taxon>
        <taxon>Campylobacterales</taxon>
        <taxon>Sulfurimonadaceae</taxon>
        <taxon>Sulfurimonas</taxon>
    </lineage>
</organism>
<dbReference type="InterPro" id="IPR007372">
    <property type="entry name" value="Lipid/polyisoprenoid-bd_YceI"/>
</dbReference>
<reference evidence="3 4" key="1">
    <citation type="submission" date="2020-05" db="EMBL/GenBank/DDBJ databases">
        <title>Sulfurimonas marisnigri, sp. nov., and Sulfurimonas baltica, sp. nov., manganese oxide reducing chemolithoautotrophs of the class Epsilonproteobacteria isolated from the pelagic redoxclines of the Black and Baltic Seas and emended description of the genus Sulfurimonas.</title>
        <authorList>
            <person name="Henkel J.V."/>
            <person name="Laudan C."/>
            <person name="Werner J."/>
            <person name="Neu T."/>
            <person name="Plewe S."/>
            <person name="Sproer C."/>
            <person name="Bunk B."/>
            <person name="Schulz-Vogt H.N."/>
        </authorList>
    </citation>
    <scope>NUCLEOTIDE SEQUENCE [LARGE SCALE GENOMIC DNA]</scope>
    <source>
        <strain evidence="3 4">SoZ1</strain>
    </source>
</reference>
<protein>
    <submittedName>
        <fullName evidence="3">YceI family protein</fullName>
    </submittedName>
</protein>